<name>G9NJ05_HYPAI</name>
<dbReference type="Proteomes" id="UP000005426">
    <property type="component" value="Unassembled WGS sequence"/>
</dbReference>
<feature type="region of interest" description="Disordered" evidence="1">
    <location>
        <begin position="267"/>
        <end position="566"/>
    </location>
</feature>
<keyword evidence="3" id="KW-1185">Reference proteome</keyword>
<protein>
    <submittedName>
        <fullName evidence="2">Uncharacterized protein</fullName>
    </submittedName>
</protein>
<dbReference type="GeneID" id="25786491"/>
<dbReference type="KEGG" id="tatv:25786491"/>
<feature type="compositionally biased region" description="Polar residues" evidence="1">
    <location>
        <begin position="534"/>
        <end position="551"/>
    </location>
</feature>
<evidence type="ECO:0000313" key="2">
    <source>
        <dbReference type="EMBL" id="EHK48882.1"/>
    </source>
</evidence>
<accession>G9NJ05</accession>
<proteinExistence type="predicted"/>
<feature type="compositionally biased region" description="Polar residues" evidence="1">
    <location>
        <begin position="371"/>
        <end position="388"/>
    </location>
</feature>
<comment type="caution">
    <text evidence="2">The sequence shown here is derived from an EMBL/GenBank/DDBJ whole genome shotgun (WGS) entry which is preliminary data.</text>
</comment>
<dbReference type="OrthoDB" id="10646742at2759"/>
<feature type="compositionally biased region" description="Polar residues" evidence="1">
    <location>
        <begin position="328"/>
        <end position="354"/>
    </location>
</feature>
<reference evidence="2 3" key="1">
    <citation type="journal article" date="2011" name="Genome Biol.">
        <title>Comparative genome sequence analysis underscores mycoparasitism as the ancestral life style of Trichoderma.</title>
        <authorList>
            <person name="Kubicek C.P."/>
            <person name="Herrera-Estrella A."/>
            <person name="Seidl-Seiboth V."/>
            <person name="Martinez D.A."/>
            <person name="Druzhinina I.S."/>
            <person name="Thon M."/>
            <person name="Zeilinger S."/>
            <person name="Casas-Flores S."/>
            <person name="Horwitz B.A."/>
            <person name="Mukherjee P.K."/>
            <person name="Mukherjee M."/>
            <person name="Kredics L."/>
            <person name="Alcaraz L.D."/>
            <person name="Aerts A."/>
            <person name="Antal Z."/>
            <person name="Atanasova L."/>
            <person name="Cervantes-Badillo M.G."/>
            <person name="Challacombe J."/>
            <person name="Chertkov O."/>
            <person name="McCluskey K."/>
            <person name="Coulpier F."/>
            <person name="Deshpande N."/>
            <person name="von Doehren H."/>
            <person name="Ebbole D.J."/>
            <person name="Esquivel-Naranjo E.U."/>
            <person name="Fekete E."/>
            <person name="Flipphi M."/>
            <person name="Glaser F."/>
            <person name="Gomez-Rodriguez E.Y."/>
            <person name="Gruber S."/>
            <person name="Han C."/>
            <person name="Henrissat B."/>
            <person name="Hermosa R."/>
            <person name="Hernandez-Onate M."/>
            <person name="Karaffa L."/>
            <person name="Kosti I."/>
            <person name="Le Crom S."/>
            <person name="Lindquist E."/>
            <person name="Lucas S."/>
            <person name="Luebeck M."/>
            <person name="Luebeck P.S."/>
            <person name="Margeot A."/>
            <person name="Metz B."/>
            <person name="Misra M."/>
            <person name="Nevalainen H."/>
            <person name="Omann M."/>
            <person name="Packer N."/>
            <person name="Perrone G."/>
            <person name="Uresti-Rivera E.E."/>
            <person name="Salamov A."/>
            <person name="Schmoll M."/>
            <person name="Seiboth B."/>
            <person name="Shapiro H."/>
            <person name="Sukno S."/>
            <person name="Tamayo-Ramos J.A."/>
            <person name="Tisch D."/>
            <person name="Wiest A."/>
            <person name="Wilkinson H.H."/>
            <person name="Zhang M."/>
            <person name="Coutinho P.M."/>
            <person name="Kenerley C.M."/>
            <person name="Monte E."/>
            <person name="Baker S.E."/>
            <person name="Grigoriev I.V."/>
        </authorList>
    </citation>
    <scope>NUCLEOTIDE SEQUENCE [LARGE SCALE GENOMIC DNA]</scope>
    <source>
        <strain evidence="3">ATCC 20476 / IMI 206040</strain>
    </source>
</reference>
<dbReference type="EMBL" id="ABDG02000017">
    <property type="protein sequence ID" value="EHK48882.1"/>
    <property type="molecule type" value="Genomic_DNA"/>
</dbReference>
<feature type="compositionally biased region" description="Basic residues" evidence="1">
    <location>
        <begin position="524"/>
        <end position="533"/>
    </location>
</feature>
<feature type="compositionally biased region" description="Basic and acidic residues" evidence="1">
    <location>
        <begin position="557"/>
        <end position="566"/>
    </location>
</feature>
<evidence type="ECO:0000256" key="1">
    <source>
        <dbReference type="SAM" id="MobiDB-lite"/>
    </source>
</evidence>
<feature type="compositionally biased region" description="Basic and acidic residues" evidence="1">
    <location>
        <begin position="298"/>
        <end position="313"/>
    </location>
</feature>
<evidence type="ECO:0000313" key="3">
    <source>
        <dbReference type="Proteomes" id="UP000005426"/>
    </source>
</evidence>
<gene>
    <name evidence="2" type="ORF">TRIATDRAFT_92022</name>
</gene>
<feature type="compositionally biased region" description="Basic and acidic residues" evidence="1">
    <location>
        <begin position="419"/>
        <end position="437"/>
    </location>
</feature>
<dbReference type="AlphaFoldDB" id="G9NJ05"/>
<feature type="compositionally biased region" description="Basic and acidic residues" evidence="1">
    <location>
        <begin position="282"/>
        <end position="291"/>
    </location>
</feature>
<sequence length="566" mass="64763">MDKPPRTTNTQVREWNEAIKDWTDQSTPSDGYPPQHPAFLWKVCWEQLNTIKIPLYSAELFFDKALKIAKDEDVTNSEEFMRRFKELVERDQDRWEDSFETILTCLGRQIFYRDLETRYVPPQEAWKSVHNVCDDRSYWNFLQLLRGVTVGWRSDSTFQSEGSNTLNQQPYYSLAQNLHSYSIDEYHPYNPVKQKLYSCGPYKNDLYNGYNGHDYGCDMPPPGVAMLIGERYQRKRKRVRHDYNGHGFYMLPDGSTYNKYHSVELDFDTHSDGEPTQLGERSQSKREKKVGFDGIPDDDNKQRSKRQKLERSTADSSSSEHVQGETAAGTSDNQMSESHTTDPPLSHASSSFTQPIKEERPAKRSKRQGQEVPTSDSPSSLTAFFSSENTEERPAKRVRRQMPENDTAGSSLPHASSSHTERVEEERPAKRIKREMPENDNAGSLLPHASSSRTERVEEEILAGRLERQGREFATAGSSLYPIPSPNRSARGATKRLRRQKREPATADSSPSAVPPPTRSARGAAKRLRRRVSQSRTTDSPNTRTSRSNRGTALWQLDRDGEPVEV</sequence>
<dbReference type="HOGENOM" id="CLU_561466_0_0_1"/>
<feature type="compositionally biased region" description="Polar residues" evidence="1">
    <location>
        <begin position="407"/>
        <end position="418"/>
    </location>
</feature>
<organism evidence="2 3">
    <name type="scientific">Hypocrea atroviridis (strain ATCC 20476 / IMI 206040)</name>
    <name type="common">Trichoderma atroviride</name>
    <dbReference type="NCBI Taxonomy" id="452589"/>
    <lineage>
        <taxon>Eukaryota</taxon>
        <taxon>Fungi</taxon>
        <taxon>Dikarya</taxon>
        <taxon>Ascomycota</taxon>
        <taxon>Pezizomycotina</taxon>
        <taxon>Sordariomycetes</taxon>
        <taxon>Hypocreomycetidae</taxon>
        <taxon>Hypocreales</taxon>
        <taxon>Hypocreaceae</taxon>
        <taxon>Trichoderma</taxon>
    </lineage>
</organism>